<evidence type="ECO:0000313" key="2">
    <source>
        <dbReference type="Proteomes" id="UP000324133"/>
    </source>
</evidence>
<proteinExistence type="predicted"/>
<dbReference type="OrthoDB" id="893477at2"/>
<keyword evidence="2" id="KW-1185">Reference proteome</keyword>
<gene>
    <name evidence="1" type="ORF">FOA19_04060</name>
</gene>
<comment type="caution">
    <text evidence="1">The sequence shown here is derived from an EMBL/GenBank/DDBJ whole genome shotgun (WGS) entry which is preliminary data.</text>
</comment>
<protein>
    <submittedName>
        <fullName evidence="1">Uncharacterized protein</fullName>
    </submittedName>
</protein>
<evidence type="ECO:0000313" key="1">
    <source>
        <dbReference type="EMBL" id="KAA3439854.1"/>
    </source>
</evidence>
<reference evidence="1 2" key="1">
    <citation type="submission" date="2019-07" db="EMBL/GenBank/DDBJ databases">
        <title>Rufibacter sp. nov., isolated from lake sediment.</title>
        <authorList>
            <person name="Qu J.-H."/>
        </authorList>
    </citation>
    <scope>NUCLEOTIDE SEQUENCE [LARGE SCALE GENOMIC DNA]</scope>
    <source>
        <strain evidence="1 2">NBS58-1</strain>
    </source>
</reference>
<accession>A0A5B6TGQ3</accession>
<dbReference type="RefSeq" id="WP_149089494.1">
    <property type="nucleotide sequence ID" value="NZ_VKKY01000001.1"/>
</dbReference>
<sequence>MTAKINGSNFTACSNLEGKIPVPTAPKNNLEVTYDPTSGQLIIKGTDSCNDSVKTIHLDIRDVHGVGNYTINYQSKLYYNPDDTPGSGAGSNGALQYLGRHPANSAGIFSTDPQHVGTFTITAFDLEQRRFSATFEMDVYGAYSNKLFKIREGRLNNVSY</sequence>
<dbReference type="Proteomes" id="UP000324133">
    <property type="component" value="Unassembled WGS sequence"/>
</dbReference>
<dbReference type="AlphaFoldDB" id="A0A5B6TGQ3"/>
<name>A0A5B6TGQ3_9BACT</name>
<organism evidence="1 2">
    <name type="scientific">Rufibacter hautae</name>
    <dbReference type="NCBI Taxonomy" id="2595005"/>
    <lineage>
        <taxon>Bacteria</taxon>
        <taxon>Pseudomonadati</taxon>
        <taxon>Bacteroidota</taxon>
        <taxon>Cytophagia</taxon>
        <taxon>Cytophagales</taxon>
        <taxon>Hymenobacteraceae</taxon>
        <taxon>Rufibacter</taxon>
    </lineage>
</organism>
<dbReference type="EMBL" id="VKKY01000001">
    <property type="protein sequence ID" value="KAA3439854.1"/>
    <property type="molecule type" value="Genomic_DNA"/>
</dbReference>